<protein>
    <submittedName>
        <fullName evidence="1">DUF4230 domain-containing protein</fullName>
    </submittedName>
</protein>
<organism evidence="1 2">
    <name type="scientific">Holdemania filiformis</name>
    <dbReference type="NCBI Taxonomy" id="61171"/>
    <lineage>
        <taxon>Bacteria</taxon>
        <taxon>Bacillati</taxon>
        <taxon>Bacillota</taxon>
        <taxon>Erysipelotrichia</taxon>
        <taxon>Erysipelotrichales</taxon>
        <taxon>Erysipelotrichaceae</taxon>
        <taxon>Holdemania</taxon>
    </lineage>
</organism>
<evidence type="ECO:0000313" key="2">
    <source>
        <dbReference type="Proteomes" id="UP000284178"/>
    </source>
</evidence>
<dbReference type="Proteomes" id="UP000284178">
    <property type="component" value="Unassembled WGS sequence"/>
</dbReference>
<dbReference type="RefSeq" id="WP_117895092.1">
    <property type="nucleotide sequence ID" value="NZ_CABJCV010000011.1"/>
</dbReference>
<comment type="caution">
    <text evidence="1">The sequence shown here is derived from an EMBL/GenBank/DDBJ whole genome shotgun (WGS) entry which is preliminary data.</text>
</comment>
<dbReference type="EMBL" id="QRUP01000011">
    <property type="protein sequence ID" value="RGR73525.1"/>
    <property type="molecule type" value="Genomic_DNA"/>
</dbReference>
<proteinExistence type="predicted"/>
<reference evidence="1 2" key="1">
    <citation type="submission" date="2018-08" db="EMBL/GenBank/DDBJ databases">
        <title>A genome reference for cultivated species of the human gut microbiota.</title>
        <authorList>
            <person name="Zou Y."/>
            <person name="Xue W."/>
            <person name="Luo G."/>
        </authorList>
    </citation>
    <scope>NUCLEOTIDE SEQUENCE [LARGE SCALE GENOMIC DNA]</scope>
    <source>
        <strain evidence="1 2">AF24-29</strain>
    </source>
</reference>
<name>A0A412FZB1_9FIRM</name>
<dbReference type="AlphaFoldDB" id="A0A412FZB1"/>
<accession>A0A412FZB1</accession>
<dbReference type="GeneID" id="83015708"/>
<sequence>MSKKQNQSIIRKMISITIVALILGAVCFLGGVLLAQRSHSGKTSVTSDTLFQQLRSVSQLTTVEYHYTNMGKFEKNADLNGWTIPLTKASFILAYDGKITAGVRLDDVQIDVQDKTITITLPPAEILSHEVDEASIEVYDESNNLFNPISISDYAAFSKQQKTVMEGKVVDGGLLEEARKKAGEVISQLLETANPEYTIQVQEAKEA</sequence>
<evidence type="ECO:0000313" key="1">
    <source>
        <dbReference type="EMBL" id="RGR73525.1"/>
    </source>
</evidence>
<dbReference type="Pfam" id="PF14014">
    <property type="entry name" value="DUF4230"/>
    <property type="match status" value="1"/>
</dbReference>
<dbReference type="InterPro" id="IPR025324">
    <property type="entry name" value="DUF4230"/>
</dbReference>
<keyword evidence="2" id="KW-1185">Reference proteome</keyword>
<gene>
    <name evidence="1" type="ORF">DWY25_09875</name>
</gene>